<feature type="compositionally biased region" description="Basic and acidic residues" evidence="1">
    <location>
        <begin position="301"/>
        <end position="315"/>
    </location>
</feature>
<feature type="signal peptide" evidence="2">
    <location>
        <begin position="1"/>
        <end position="18"/>
    </location>
</feature>
<accession>A0A9C6WMX8</accession>
<evidence type="ECO:0000256" key="1">
    <source>
        <dbReference type="SAM" id="MobiDB-lite"/>
    </source>
</evidence>
<keyword evidence="3" id="KW-1185">Reference proteome</keyword>
<sequence>MWASAWPLVLLAVAAGLAQHSDDTATTTFVTDVDLAAVTEATTIIPDVPMTTVVPVVTKPNASGVPVDELMIVAKLNGAADGAAAGQQDTRARRLLVPGAVVVPLDPNTRLPPPSTLPSLDGDAEEDFMEDMQEIEQGSDMVMAERSAAPVAPVPQHQDQEDVLSLSDPLPLNHKKSRRDFSPSDTNSLAGKQHRFVTVAPPEQDIEKKKYERMMAKLPVRDYPGYNITGRDKPLNVVFVFPRVSEGNQTRPRELEVVLVFPQANASTAAPSATEATTTSTSVPSVSVVDEAPGVDDSDDKLELASERKETRESAPSHLTANDITIVPSKATSTVATPTTSEPTTAATTTSPSTSTTTPSTTPAPVTTTSTTPVPTSTTTVAVPTPIPAFHRWKQEPGAYRQDIYKKYANKYASSRPPPVSFFRKENASVATRRTGDDDGDLDTGASEVRHAVNEAPWAAARRRAPAPVYIPARMHAARPPPHFPSLPPTGMQPMLIVVPPLAAKAINDTLPTAAESATLPEMMPETLPDAISITPETSTLVPITPAPAVLVPAVPVSRGHARRGRPRHFNGGRGRASCRT</sequence>
<proteinExistence type="predicted"/>
<evidence type="ECO:0000313" key="4">
    <source>
        <dbReference type="RefSeq" id="XP_052121937.1"/>
    </source>
</evidence>
<feature type="region of interest" description="Disordered" evidence="1">
    <location>
        <begin position="146"/>
        <end position="195"/>
    </location>
</feature>
<dbReference type="GeneID" id="127748651"/>
<feature type="compositionally biased region" description="Low complexity" evidence="1">
    <location>
        <begin position="267"/>
        <end position="289"/>
    </location>
</feature>
<dbReference type="AlphaFoldDB" id="A0A9C6WMX8"/>
<dbReference type="KEGG" id="foc:127748651"/>
<organism evidence="3 4">
    <name type="scientific">Frankliniella occidentalis</name>
    <name type="common">Western flower thrips</name>
    <name type="synonym">Euthrips occidentalis</name>
    <dbReference type="NCBI Taxonomy" id="133901"/>
    <lineage>
        <taxon>Eukaryota</taxon>
        <taxon>Metazoa</taxon>
        <taxon>Ecdysozoa</taxon>
        <taxon>Arthropoda</taxon>
        <taxon>Hexapoda</taxon>
        <taxon>Insecta</taxon>
        <taxon>Pterygota</taxon>
        <taxon>Neoptera</taxon>
        <taxon>Paraneoptera</taxon>
        <taxon>Thysanoptera</taxon>
        <taxon>Terebrantia</taxon>
        <taxon>Thripoidea</taxon>
        <taxon>Thripidae</taxon>
        <taxon>Frankliniella</taxon>
    </lineage>
</organism>
<gene>
    <name evidence="4" type="primary">LOC127748651</name>
</gene>
<feature type="compositionally biased region" description="Low complexity" evidence="1">
    <location>
        <begin position="331"/>
        <end position="380"/>
    </location>
</feature>
<dbReference type="Proteomes" id="UP000504606">
    <property type="component" value="Unplaced"/>
</dbReference>
<dbReference type="OrthoDB" id="10675212at2759"/>
<dbReference type="RefSeq" id="XP_052121937.1">
    <property type="nucleotide sequence ID" value="XM_052265977.1"/>
</dbReference>
<reference evidence="4" key="1">
    <citation type="submission" date="2025-08" db="UniProtKB">
        <authorList>
            <consortium name="RefSeq"/>
        </authorList>
    </citation>
    <scope>IDENTIFICATION</scope>
    <source>
        <tissue evidence="4">Whole organism</tissue>
    </source>
</reference>
<evidence type="ECO:0000313" key="3">
    <source>
        <dbReference type="Proteomes" id="UP000504606"/>
    </source>
</evidence>
<feature type="compositionally biased region" description="Basic residues" evidence="1">
    <location>
        <begin position="560"/>
        <end position="581"/>
    </location>
</feature>
<name>A0A9C6WMX8_FRAOC</name>
<feature type="region of interest" description="Disordered" evidence="1">
    <location>
        <begin position="267"/>
        <end position="380"/>
    </location>
</feature>
<feature type="chain" id="PRO_5039242625" evidence="2">
    <location>
        <begin position="19"/>
        <end position="581"/>
    </location>
</feature>
<keyword evidence="2" id="KW-0732">Signal</keyword>
<feature type="region of interest" description="Disordered" evidence="1">
    <location>
        <begin position="559"/>
        <end position="581"/>
    </location>
</feature>
<protein>
    <submittedName>
        <fullName evidence="4">Mucin-17-like</fullName>
    </submittedName>
</protein>
<evidence type="ECO:0000256" key="2">
    <source>
        <dbReference type="SAM" id="SignalP"/>
    </source>
</evidence>